<feature type="signal peptide" evidence="2">
    <location>
        <begin position="1"/>
        <end position="20"/>
    </location>
</feature>
<proteinExistence type="predicted"/>
<feature type="chain" id="PRO_5026317682" description="META domain-containing protein" evidence="2">
    <location>
        <begin position="21"/>
        <end position="326"/>
    </location>
</feature>
<organism evidence="3 4">
    <name type="scientific">Qipengyuania aquimaris</name>
    <dbReference type="NCBI Taxonomy" id="255984"/>
    <lineage>
        <taxon>Bacteria</taxon>
        <taxon>Pseudomonadati</taxon>
        <taxon>Pseudomonadota</taxon>
        <taxon>Alphaproteobacteria</taxon>
        <taxon>Sphingomonadales</taxon>
        <taxon>Erythrobacteraceae</taxon>
        <taxon>Qipengyuania</taxon>
    </lineage>
</organism>
<gene>
    <name evidence="3" type="ORF">GRI34_05640</name>
</gene>
<comment type="caution">
    <text evidence="3">The sequence shown here is derived from an EMBL/GenBank/DDBJ whole genome shotgun (WGS) entry which is preliminary data.</text>
</comment>
<evidence type="ECO:0000256" key="2">
    <source>
        <dbReference type="SAM" id="SignalP"/>
    </source>
</evidence>
<feature type="region of interest" description="Disordered" evidence="1">
    <location>
        <begin position="297"/>
        <end position="326"/>
    </location>
</feature>
<keyword evidence="4" id="KW-1185">Reference proteome</keyword>
<evidence type="ECO:0000313" key="4">
    <source>
        <dbReference type="Proteomes" id="UP000432727"/>
    </source>
</evidence>
<accession>A0A6I4TJ54</accession>
<feature type="compositionally biased region" description="Pro residues" evidence="1">
    <location>
        <begin position="304"/>
        <end position="326"/>
    </location>
</feature>
<evidence type="ECO:0000256" key="1">
    <source>
        <dbReference type="SAM" id="MobiDB-lite"/>
    </source>
</evidence>
<dbReference type="AlphaFoldDB" id="A0A6I4TJ54"/>
<dbReference type="EMBL" id="WTYI01000001">
    <property type="protein sequence ID" value="MXO95904.1"/>
    <property type="molecule type" value="Genomic_DNA"/>
</dbReference>
<dbReference type="Proteomes" id="UP000432727">
    <property type="component" value="Unassembled WGS sequence"/>
</dbReference>
<protein>
    <recommendedName>
        <fullName evidence="5">META domain-containing protein</fullName>
    </recommendedName>
</protein>
<name>A0A6I4TJ54_9SPHN</name>
<evidence type="ECO:0008006" key="5">
    <source>
        <dbReference type="Google" id="ProtNLM"/>
    </source>
</evidence>
<keyword evidence="2" id="KW-0732">Signal</keyword>
<sequence length="326" mass="34762">MTIPRTLLSISAFLSATCLAGCSDAPPSESELTTSEAAAPALEIGAPVTSLGAIKGFWLVERFEEFSPDWREGVGWRSAYVQVNADGLAYSVGCNHSSNPATLGEDGILREAGDGSRIQTLMGCPAEWEGRDGRFFGFFGTNPTVNRVGESRLLLKSGATELVLVEPEAWRLANIPDRDFVTGKWVPQMASTYDGWGHSGFGIGENAGVVTIAAGNIEWSECPGTSIEIEWTADGRLRNRDGAKTRCDALARNTDNGRSLVMGVLSDSPAVIRIGKNRITLIVGTSDKGSRLDMQTLESVMNPPKLPPPPPGEVEPPPPPPIPINS</sequence>
<dbReference type="RefSeq" id="WP_160595119.1">
    <property type="nucleotide sequence ID" value="NZ_WTYI01000001.1"/>
</dbReference>
<evidence type="ECO:0000313" key="3">
    <source>
        <dbReference type="EMBL" id="MXO95904.1"/>
    </source>
</evidence>
<dbReference type="OrthoDB" id="7431988at2"/>
<reference evidence="3 4" key="1">
    <citation type="submission" date="2019-12" db="EMBL/GenBank/DDBJ databases">
        <title>Genomic-based taxomic classification of the family Erythrobacteraceae.</title>
        <authorList>
            <person name="Xu L."/>
        </authorList>
    </citation>
    <scope>NUCLEOTIDE SEQUENCE [LARGE SCALE GENOMIC DNA]</scope>
    <source>
        <strain evidence="3 4">JCM 12189</strain>
    </source>
</reference>